<reference evidence="1" key="1">
    <citation type="submission" date="2024-02" db="EMBL/GenBank/DDBJ databases">
        <title>Sediminibacterium planktonica sp. nov. and Sediminibacterium longus sp. nov., isolated from surface lake and river water.</title>
        <authorList>
            <person name="Watanabe K."/>
            <person name="Takemine S."/>
            <person name="Ishii Y."/>
            <person name="Ogata Y."/>
            <person name="Shindo C."/>
            <person name="Suda W."/>
        </authorList>
    </citation>
    <scope>NUCLEOTIDE SEQUENCE</scope>
    <source>
        <strain evidence="1">KACHI17</strain>
    </source>
</reference>
<evidence type="ECO:0008006" key="2">
    <source>
        <dbReference type="Google" id="ProtNLM"/>
    </source>
</evidence>
<dbReference type="EMBL" id="AP029612">
    <property type="protein sequence ID" value="BFG70338.1"/>
    <property type="molecule type" value="Genomic_DNA"/>
</dbReference>
<gene>
    <name evidence="1" type="ORF">KACHI17_12190</name>
</gene>
<protein>
    <recommendedName>
        <fullName evidence="2">DUF4292 domain-containing protein</fullName>
    </recommendedName>
</protein>
<organism evidence="1">
    <name type="scientific">Sediminibacterium sp. KACHI17</name>
    <dbReference type="NCBI Taxonomy" id="1751071"/>
    <lineage>
        <taxon>Bacteria</taxon>
        <taxon>Pseudomonadati</taxon>
        <taxon>Bacteroidota</taxon>
        <taxon>Chitinophagia</taxon>
        <taxon>Chitinophagales</taxon>
        <taxon>Chitinophagaceae</taxon>
        <taxon>Sediminibacterium</taxon>
    </lineage>
</organism>
<proteinExistence type="predicted"/>
<dbReference type="AlphaFoldDB" id="A0AAT9GID2"/>
<accession>A0AAT9GID2</accession>
<name>A0AAT9GID2_9BACT</name>
<dbReference type="InterPro" id="IPR025634">
    <property type="entry name" value="DUF4292"/>
</dbReference>
<dbReference type="Pfam" id="PF14125">
    <property type="entry name" value="DUF4292"/>
    <property type="match status" value="1"/>
</dbReference>
<sequence>MIILVGIYSNSLRMLKKLAACSSQLVVCNKTLVAFSLQLAAVLFLFSCKTVKKVEAIQEAITKKDTAQVVVIKETPVVDSAAIVADIMGKVIQNKIDFQTFNAKIKVDYEGAENKDNYTVYLSMRKDSVIIIRVKGSFLGISAEGLQVKINKDSVTLVRKVGEKYIMNRSINYLQEVTEIPFDFATVQDLLIGNPIFMSKNLVSYKNSNTQLLVVMVGELFKHLINLDKNDNRVLYSKLDDIDVQRNRTCDITFGGYQPLGDYMFATNRKISMAEKAKLDIYLDFKEFTLNDPLKYNFELPKNYKRK</sequence>
<evidence type="ECO:0000313" key="1">
    <source>
        <dbReference type="EMBL" id="BFG70338.1"/>
    </source>
</evidence>